<accession>A0ABX1IAV1</accession>
<dbReference type="Pfam" id="PF02954">
    <property type="entry name" value="HTH_8"/>
    <property type="match status" value="1"/>
</dbReference>
<dbReference type="EMBL" id="JAAXKX010000009">
    <property type="protein sequence ID" value="NKN33216.1"/>
    <property type="molecule type" value="Genomic_DNA"/>
</dbReference>
<keyword evidence="5" id="KW-0804">Transcription</keyword>
<dbReference type="InterPro" id="IPR025944">
    <property type="entry name" value="Sigma_54_int_dom_CS"/>
</dbReference>
<keyword evidence="8" id="KW-1185">Reference proteome</keyword>
<dbReference type="Gene3D" id="3.40.50.300">
    <property type="entry name" value="P-loop containing nucleotide triphosphate hydrolases"/>
    <property type="match status" value="1"/>
</dbReference>
<dbReference type="RefSeq" id="WP_168668558.1">
    <property type="nucleotide sequence ID" value="NZ_JAAXKX010000009.1"/>
</dbReference>
<sequence length="467" mass="50499">MPSEGNPFEQRVRIGLFGDQASRDRTGHILEFLGCEVQPLGTLDDLDAAALSALWLCAPGAQLTRLLAGLSPSSLPLICQPLDEVAREALPEQVCVVGSPPAPGRVLAVLQWLLAGAAPRRAEPPGLEGLVGVHPSMRAVKRAITQVANSDATVLILGETGSGKEVVARAIHAASARRDRPFVAVNCGAIPPDLLESELFGHEKGAFTGAFTARTGRFELAADGVLFLDEIGDMPLPMQVKLLRVLEERTFERVGSNKPIQARARIISATHRNLQDAVDAGTFRQDLFFRLNVFPIELPALRERRSDIPVLISALEERLAEQAIETARLTPAVIAYLAQRPWPGNVRELSNLLEQLAILYPGEPVDLAQLPPRFRPESAAAALVDLPLVTGVSESSPAPTPLPDDDEVALPPEGTELRGYLNELERRMIVAALAQNDQVVARAARRLGMRRTTLVERMRKFGLGRGG</sequence>
<keyword evidence="3" id="KW-0805">Transcription regulation</keyword>
<dbReference type="PANTHER" id="PTHR32071:SF117">
    <property type="entry name" value="PTS-DEPENDENT DIHYDROXYACETONE KINASE OPERON REGULATORY PROTEIN-RELATED"/>
    <property type="match status" value="1"/>
</dbReference>
<feature type="domain" description="Sigma-54 factor interaction" evidence="6">
    <location>
        <begin position="130"/>
        <end position="358"/>
    </location>
</feature>
<name>A0ABX1IAV1_9GAMM</name>
<reference evidence="7 8" key="1">
    <citation type="submission" date="2020-04" db="EMBL/GenBank/DDBJ databases">
        <title>Draft Whole-Genome sequence of Marichromatium bheemlicum DSM 18632, type strain.</title>
        <authorList>
            <person name="Kyndt J.A."/>
            <person name="Meyer T.E."/>
        </authorList>
    </citation>
    <scope>NUCLEOTIDE SEQUENCE [LARGE SCALE GENOMIC DNA]</scope>
    <source>
        <strain evidence="7 8">DSM 18632</strain>
    </source>
</reference>
<dbReference type="Gene3D" id="1.10.10.60">
    <property type="entry name" value="Homeodomain-like"/>
    <property type="match status" value="1"/>
</dbReference>
<organism evidence="7 8">
    <name type="scientific">Marichromatium bheemlicum</name>
    <dbReference type="NCBI Taxonomy" id="365339"/>
    <lineage>
        <taxon>Bacteria</taxon>
        <taxon>Pseudomonadati</taxon>
        <taxon>Pseudomonadota</taxon>
        <taxon>Gammaproteobacteria</taxon>
        <taxon>Chromatiales</taxon>
        <taxon>Chromatiaceae</taxon>
        <taxon>Marichromatium</taxon>
    </lineage>
</organism>
<dbReference type="Pfam" id="PF00158">
    <property type="entry name" value="Sigma54_activat"/>
    <property type="match status" value="1"/>
</dbReference>
<dbReference type="PROSITE" id="PS00675">
    <property type="entry name" value="SIGMA54_INTERACT_1"/>
    <property type="match status" value="1"/>
</dbReference>
<dbReference type="InterPro" id="IPR058031">
    <property type="entry name" value="AAA_lid_NorR"/>
</dbReference>
<dbReference type="SMART" id="SM00382">
    <property type="entry name" value="AAA"/>
    <property type="match status" value="1"/>
</dbReference>
<comment type="caution">
    <text evidence="7">The sequence shown here is derived from an EMBL/GenBank/DDBJ whole genome shotgun (WGS) entry which is preliminary data.</text>
</comment>
<dbReference type="Pfam" id="PF25601">
    <property type="entry name" value="AAA_lid_14"/>
    <property type="match status" value="1"/>
</dbReference>
<keyword evidence="4" id="KW-0238">DNA-binding</keyword>
<dbReference type="PRINTS" id="PR01590">
    <property type="entry name" value="HTHFIS"/>
</dbReference>
<evidence type="ECO:0000256" key="3">
    <source>
        <dbReference type="ARBA" id="ARBA00023015"/>
    </source>
</evidence>
<dbReference type="InterPro" id="IPR027417">
    <property type="entry name" value="P-loop_NTPase"/>
</dbReference>
<dbReference type="InterPro" id="IPR002078">
    <property type="entry name" value="Sigma_54_int"/>
</dbReference>
<dbReference type="Proteomes" id="UP000740754">
    <property type="component" value="Unassembled WGS sequence"/>
</dbReference>
<gene>
    <name evidence="7" type="ORF">HF203_08270</name>
</gene>
<proteinExistence type="predicted"/>
<dbReference type="PANTHER" id="PTHR32071">
    <property type="entry name" value="TRANSCRIPTIONAL REGULATORY PROTEIN"/>
    <property type="match status" value="1"/>
</dbReference>
<dbReference type="CDD" id="cd00009">
    <property type="entry name" value="AAA"/>
    <property type="match status" value="1"/>
</dbReference>
<evidence type="ECO:0000259" key="6">
    <source>
        <dbReference type="PROSITE" id="PS50045"/>
    </source>
</evidence>
<protein>
    <submittedName>
        <fullName evidence="7">Sigma-54-dependent Fis family transcriptional regulator</fullName>
    </submittedName>
</protein>
<keyword evidence="1" id="KW-0547">Nucleotide-binding</keyword>
<evidence type="ECO:0000256" key="5">
    <source>
        <dbReference type="ARBA" id="ARBA00023163"/>
    </source>
</evidence>
<dbReference type="SUPFAM" id="SSF46689">
    <property type="entry name" value="Homeodomain-like"/>
    <property type="match status" value="1"/>
</dbReference>
<dbReference type="InterPro" id="IPR003593">
    <property type="entry name" value="AAA+_ATPase"/>
</dbReference>
<dbReference type="SUPFAM" id="SSF52540">
    <property type="entry name" value="P-loop containing nucleoside triphosphate hydrolases"/>
    <property type="match status" value="1"/>
</dbReference>
<keyword evidence="2" id="KW-0067">ATP-binding</keyword>
<dbReference type="Gene3D" id="1.10.8.60">
    <property type="match status" value="1"/>
</dbReference>
<evidence type="ECO:0000313" key="8">
    <source>
        <dbReference type="Proteomes" id="UP000740754"/>
    </source>
</evidence>
<dbReference type="InterPro" id="IPR002197">
    <property type="entry name" value="HTH_Fis"/>
</dbReference>
<evidence type="ECO:0000313" key="7">
    <source>
        <dbReference type="EMBL" id="NKN33216.1"/>
    </source>
</evidence>
<evidence type="ECO:0000256" key="1">
    <source>
        <dbReference type="ARBA" id="ARBA00022741"/>
    </source>
</evidence>
<evidence type="ECO:0000256" key="4">
    <source>
        <dbReference type="ARBA" id="ARBA00023125"/>
    </source>
</evidence>
<dbReference type="PROSITE" id="PS50045">
    <property type="entry name" value="SIGMA54_INTERACT_4"/>
    <property type="match status" value="1"/>
</dbReference>
<dbReference type="InterPro" id="IPR025662">
    <property type="entry name" value="Sigma_54_int_dom_ATP-bd_1"/>
</dbReference>
<dbReference type="PROSITE" id="PS00688">
    <property type="entry name" value="SIGMA54_INTERACT_3"/>
    <property type="match status" value="1"/>
</dbReference>
<evidence type="ECO:0000256" key="2">
    <source>
        <dbReference type="ARBA" id="ARBA00022840"/>
    </source>
</evidence>
<dbReference type="InterPro" id="IPR009057">
    <property type="entry name" value="Homeodomain-like_sf"/>
</dbReference>